<proteinExistence type="predicted"/>
<name>A0ABX5CD29_CHRCI</name>
<protein>
    <submittedName>
        <fullName evidence="2">Uncharacterized protein</fullName>
    </submittedName>
</protein>
<evidence type="ECO:0000256" key="1">
    <source>
        <dbReference type="SAM" id="Phobius"/>
    </source>
</evidence>
<comment type="caution">
    <text evidence="2">The sequence shown here is derived from an EMBL/GenBank/DDBJ whole genome shotgun (WGS) entry which is preliminary data.</text>
</comment>
<accession>A0ABX5CD29</accession>
<dbReference type="EMBL" id="PCPH01000002">
    <property type="protein sequence ID" value="PRB90876.1"/>
    <property type="molecule type" value="Genomic_DNA"/>
</dbReference>
<keyword evidence="1" id="KW-1133">Transmembrane helix</keyword>
<keyword evidence="3" id="KW-1185">Reference proteome</keyword>
<evidence type="ECO:0000313" key="2">
    <source>
        <dbReference type="EMBL" id="PRB90876.1"/>
    </source>
</evidence>
<keyword evidence="1" id="KW-0472">Membrane</keyword>
<sequence length="126" mass="14419">MGFMTGKNGILHGIQIVSIFLILVHFLIPKTENTTFSTIEITSNSKSEESPQKKCNKTFLEENNKTPIKCNNNYCSNSSLFFTTSFPSFGFEKFMDPEISNGFFLYDDPPYSSFFNSIWIPPKIKM</sequence>
<gene>
    <name evidence="2" type="ORF">CQ033_09125</name>
</gene>
<organism evidence="2 3">
    <name type="scientific">Chryseobacterium culicis</name>
    <dbReference type="NCBI Taxonomy" id="680127"/>
    <lineage>
        <taxon>Bacteria</taxon>
        <taxon>Pseudomonadati</taxon>
        <taxon>Bacteroidota</taxon>
        <taxon>Flavobacteriia</taxon>
        <taxon>Flavobacteriales</taxon>
        <taxon>Weeksellaceae</taxon>
        <taxon>Chryseobacterium group</taxon>
        <taxon>Chryseobacterium</taxon>
    </lineage>
</organism>
<feature type="transmembrane region" description="Helical" evidence="1">
    <location>
        <begin position="9"/>
        <end position="28"/>
    </location>
</feature>
<dbReference type="Proteomes" id="UP000238325">
    <property type="component" value="Unassembled WGS sequence"/>
</dbReference>
<reference evidence="2 3" key="1">
    <citation type="submission" date="2017-09" db="EMBL/GenBank/DDBJ databases">
        <title>Genomic, metabolic, and phenotypic characteristics of bacterial isolates from the natural microbiome of the model nematode Caenorhabditis elegans.</title>
        <authorList>
            <person name="Zimmermann J."/>
            <person name="Obeng N."/>
            <person name="Yang W."/>
            <person name="Obeng O."/>
            <person name="Kissoyan K."/>
            <person name="Pees B."/>
            <person name="Dirksen P."/>
            <person name="Hoppner M."/>
            <person name="Franke A."/>
            <person name="Rosenstiel P."/>
            <person name="Leippe M."/>
            <person name="Dierking K."/>
            <person name="Kaleta C."/>
            <person name="Schulenburg H."/>
        </authorList>
    </citation>
    <scope>NUCLEOTIDE SEQUENCE [LARGE SCALE GENOMIC DNA]</scope>
    <source>
        <strain evidence="2 3">MYb44</strain>
    </source>
</reference>
<keyword evidence="1" id="KW-0812">Transmembrane</keyword>
<evidence type="ECO:0000313" key="3">
    <source>
        <dbReference type="Proteomes" id="UP000238325"/>
    </source>
</evidence>